<dbReference type="Proteomes" id="UP000295341">
    <property type="component" value="Unassembled WGS sequence"/>
</dbReference>
<evidence type="ECO:0000256" key="3">
    <source>
        <dbReference type="ARBA" id="ARBA00022729"/>
    </source>
</evidence>
<comment type="cofactor">
    <cofactor evidence="5">
        <name>Mo-molybdopterin</name>
        <dbReference type="ChEBI" id="CHEBI:71302"/>
    </cofactor>
    <text evidence="5">Binds 1 Mo-molybdopterin (Mo-MPT) cofactor per subunit.</text>
</comment>
<evidence type="ECO:0000259" key="6">
    <source>
        <dbReference type="Pfam" id="PF00174"/>
    </source>
</evidence>
<dbReference type="InterPro" id="IPR006311">
    <property type="entry name" value="TAT_signal"/>
</dbReference>
<dbReference type="EC" id="1.8.5.-" evidence="5"/>
<evidence type="ECO:0000256" key="2">
    <source>
        <dbReference type="ARBA" id="ARBA00022723"/>
    </source>
</evidence>
<keyword evidence="3 5" id="KW-0732">Signal</keyword>
<keyword evidence="4 5" id="KW-0560">Oxidoreductase</keyword>
<evidence type="ECO:0000256" key="1">
    <source>
        <dbReference type="ARBA" id="ARBA00022505"/>
    </source>
</evidence>
<gene>
    <name evidence="5" type="primary">msrP</name>
    <name evidence="7" type="ORF">DFR24_3775</name>
</gene>
<dbReference type="RefSeq" id="WP_133882915.1">
    <property type="nucleotide sequence ID" value="NZ_MWIN01000007.1"/>
</dbReference>
<dbReference type="Gene3D" id="3.90.420.10">
    <property type="entry name" value="Oxidoreductase, molybdopterin-binding domain"/>
    <property type="match status" value="1"/>
</dbReference>
<dbReference type="InterPro" id="IPR022867">
    <property type="entry name" value="MsrP"/>
</dbReference>
<feature type="binding site" evidence="5">
    <location>
        <position position="96"/>
    </location>
    <ligand>
        <name>Mo-molybdopterin</name>
        <dbReference type="ChEBI" id="CHEBI:71302"/>
    </ligand>
</feature>
<feature type="binding site" evidence="5">
    <location>
        <position position="154"/>
    </location>
    <ligand>
        <name>Mo-molybdopterin</name>
        <dbReference type="ChEBI" id="CHEBI:71302"/>
    </ligand>
    <ligandPart>
        <name>Mo</name>
        <dbReference type="ChEBI" id="CHEBI:28685"/>
    </ligandPart>
</feature>
<dbReference type="PANTHER" id="PTHR43032:SF3">
    <property type="entry name" value="PROTEIN-METHIONINE-SULFOXIDE REDUCTASE CATALYTIC SUBUNIT MSRP"/>
    <property type="match status" value="1"/>
</dbReference>
<reference evidence="7 8" key="1">
    <citation type="submission" date="2019-03" db="EMBL/GenBank/DDBJ databases">
        <title>Genomic Encyclopedia of Type Strains, Phase IV (KMG-IV): sequencing the most valuable type-strain genomes for metagenomic binning, comparative biology and taxonomic classification.</title>
        <authorList>
            <person name="Goeker M."/>
        </authorList>
    </citation>
    <scope>NUCLEOTIDE SEQUENCE [LARGE SCALE GENOMIC DNA]</scope>
    <source>
        <strain evidence="7 8">DSM 26377</strain>
    </source>
</reference>
<dbReference type="OrthoDB" id="9795587at2"/>
<comment type="caution">
    <text evidence="7">The sequence shown here is derived from an EMBL/GenBank/DDBJ whole genome shotgun (WGS) entry which is preliminary data.</text>
</comment>
<dbReference type="PROSITE" id="PS51318">
    <property type="entry name" value="TAT"/>
    <property type="match status" value="1"/>
</dbReference>
<comment type="subunit">
    <text evidence="5">Heterodimer of a catalytic subunit (MsrP) and a heme-binding subunit (MsrQ).</text>
</comment>
<comment type="similarity">
    <text evidence="5">Belongs to the MsrP family.</text>
</comment>
<keyword evidence="2 5" id="KW-0479">Metal-binding</keyword>
<dbReference type="GO" id="GO:0046872">
    <property type="term" value="F:metal ion binding"/>
    <property type="evidence" value="ECO:0007669"/>
    <property type="project" value="UniProtKB-KW"/>
</dbReference>
<comment type="catalytic activity">
    <reaction evidence="5">
        <text>L-methionyl-[protein] + a quinone + H2O = L-methionyl-(R)-S-oxide-[protein] + a quinol</text>
        <dbReference type="Rhea" id="RHEA:51296"/>
        <dbReference type="Rhea" id="RHEA-COMP:12313"/>
        <dbReference type="Rhea" id="RHEA-COMP:12314"/>
        <dbReference type="ChEBI" id="CHEBI:15377"/>
        <dbReference type="ChEBI" id="CHEBI:16044"/>
        <dbReference type="ChEBI" id="CHEBI:24646"/>
        <dbReference type="ChEBI" id="CHEBI:45764"/>
        <dbReference type="ChEBI" id="CHEBI:132124"/>
    </reaction>
</comment>
<keyword evidence="8" id="KW-1185">Reference proteome</keyword>
<name>A0A4R7NZF6_9GAMM</name>
<dbReference type="EMBL" id="SOBT01000010">
    <property type="protein sequence ID" value="TDU26745.1"/>
    <property type="molecule type" value="Genomic_DNA"/>
</dbReference>
<comment type="catalytic activity">
    <reaction evidence="5">
        <text>L-methionyl-[protein] + a quinone + H2O = L-methionyl-(S)-S-oxide-[protein] + a quinol</text>
        <dbReference type="Rhea" id="RHEA:51292"/>
        <dbReference type="Rhea" id="RHEA-COMP:12313"/>
        <dbReference type="Rhea" id="RHEA-COMP:12315"/>
        <dbReference type="ChEBI" id="CHEBI:15377"/>
        <dbReference type="ChEBI" id="CHEBI:16044"/>
        <dbReference type="ChEBI" id="CHEBI:24646"/>
        <dbReference type="ChEBI" id="CHEBI:44120"/>
        <dbReference type="ChEBI" id="CHEBI:132124"/>
    </reaction>
</comment>
<feature type="binding site" evidence="5">
    <location>
        <begin position="253"/>
        <end position="255"/>
    </location>
    <ligand>
        <name>Mo-molybdopterin</name>
        <dbReference type="ChEBI" id="CHEBI:71302"/>
    </ligand>
</feature>
<organism evidence="7 8">
    <name type="scientific">Panacagrimonas perspica</name>
    <dbReference type="NCBI Taxonomy" id="381431"/>
    <lineage>
        <taxon>Bacteria</taxon>
        <taxon>Pseudomonadati</taxon>
        <taxon>Pseudomonadota</taxon>
        <taxon>Gammaproteobacteria</taxon>
        <taxon>Nevskiales</taxon>
        <taxon>Nevskiaceae</taxon>
        <taxon>Panacagrimonas</taxon>
    </lineage>
</organism>
<keyword evidence="1 5" id="KW-0500">Molybdenum</keyword>
<dbReference type="AlphaFoldDB" id="A0A4R7NZF6"/>
<dbReference type="GO" id="GO:0016672">
    <property type="term" value="F:oxidoreductase activity, acting on a sulfur group of donors, quinone or similar compound as acceptor"/>
    <property type="evidence" value="ECO:0007669"/>
    <property type="project" value="UniProtKB-UniRule"/>
</dbReference>
<evidence type="ECO:0000256" key="5">
    <source>
        <dbReference type="HAMAP-Rule" id="MF_01206"/>
    </source>
</evidence>
<proteinExistence type="inferred from homology"/>
<evidence type="ECO:0000313" key="8">
    <source>
        <dbReference type="Proteomes" id="UP000295341"/>
    </source>
</evidence>
<dbReference type="HAMAP" id="MF_01206">
    <property type="entry name" value="MsrP"/>
    <property type="match status" value="1"/>
</dbReference>
<sequence>MLIRVPPPHPIRSSQITSERVYADRRRLVAQLGLSAVALLTGCGKSEPTAAASPAADVTKSGQAGGGALAELTIARRSEQAGGEVVTPFSDSSTYNNYYEFGTSKDEPARNAGTLRTRPWTVAVDGECEAPGSIGIEDILKLSALEERIYRFRCVEAWSMVVPWVGFALGDFLARFKPTSKARYVAFETLHDREQMPLARYAGFELPYVEGLRIDEAMHPLTLLSVGMYGRALPNQNGAPLRLIVPWKYGYKSIKSIMRVRFVENEPPTTWKKLEAREYGFYSNVNPDVSHPRWSQATERRLGELFKHKTLLYNGYPEVASLYAGMDPVKFH</sequence>
<feature type="domain" description="Oxidoreductase molybdopterin-binding" evidence="6">
    <location>
        <begin position="117"/>
        <end position="271"/>
    </location>
</feature>
<dbReference type="NCBIfam" id="NF003767">
    <property type="entry name" value="PRK05363.1"/>
    <property type="match status" value="1"/>
</dbReference>
<dbReference type="Pfam" id="PF00174">
    <property type="entry name" value="Oxidored_molyb"/>
    <property type="match status" value="1"/>
</dbReference>
<dbReference type="GO" id="GO:0043546">
    <property type="term" value="F:molybdopterin cofactor binding"/>
    <property type="evidence" value="ECO:0007669"/>
    <property type="project" value="UniProtKB-UniRule"/>
</dbReference>
<feature type="binding site" evidence="5">
    <location>
        <position position="189"/>
    </location>
    <ligand>
        <name>Mo-molybdopterin</name>
        <dbReference type="ChEBI" id="CHEBI:71302"/>
    </ligand>
</feature>
<protein>
    <recommendedName>
        <fullName evidence="5">Protein-methionine-sulfoxide reductase catalytic subunit MsrP</fullName>
        <ecNumber evidence="5">1.8.5.-</ecNumber>
    </recommendedName>
</protein>
<evidence type="ECO:0000313" key="7">
    <source>
        <dbReference type="EMBL" id="TDU26745.1"/>
    </source>
</evidence>
<feature type="binding site" evidence="5">
    <location>
        <begin position="99"/>
        <end position="100"/>
    </location>
    <ligand>
        <name>Mo-molybdopterin</name>
        <dbReference type="ChEBI" id="CHEBI:71302"/>
    </ligand>
</feature>
<dbReference type="PANTHER" id="PTHR43032">
    <property type="entry name" value="PROTEIN-METHIONINE-SULFOXIDE REDUCTASE"/>
    <property type="match status" value="1"/>
</dbReference>
<evidence type="ECO:0000256" key="4">
    <source>
        <dbReference type="ARBA" id="ARBA00023002"/>
    </source>
</evidence>
<dbReference type="SUPFAM" id="SSF56524">
    <property type="entry name" value="Oxidoreductase molybdopterin-binding domain"/>
    <property type="match status" value="1"/>
</dbReference>
<dbReference type="InterPro" id="IPR036374">
    <property type="entry name" value="OxRdtase_Mopterin-bd_sf"/>
</dbReference>
<comment type="PTM">
    <text evidence="5">Predicted to be exported by the Tat system. The position of the signal peptide cleavage has not been experimentally proven.</text>
</comment>
<comment type="function">
    <text evidence="5">Part of the MsrPQ system that repairs oxidized periplasmic proteins containing methionine sulfoxide residues (Met-O), using respiratory chain electrons. Thus protects these proteins from oxidative-stress damage caused by reactive species of oxygen and chlorine generated by the host defense mechanisms. MsrPQ is essential for the maintenance of envelope integrity under bleach stress, rescuing a wide series of structurally unrelated periplasmic proteins from methionine oxidation. The catalytic subunit MsrP is non-stereospecific, being able to reduce both (R-) and (S-) diastereoisomers of methionine sulfoxide.</text>
</comment>
<dbReference type="GO" id="GO:0030091">
    <property type="term" value="P:protein repair"/>
    <property type="evidence" value="ECO:0007669"/>
    <property type="project" value="UniProtKB-UniRule"/>
</dbReference>
<feature type="binding site" evidence="5">
    <location>
        <position position="242"/>
    </location>
    <ligand>
        <name>Mo-molybdopterin</name>
        <dbReference type="ChEBI" id="CHEBI:71302"/>
    </ligand>
</feature>
<feature type="binding site" evidence="5">
    <location>
        <position position="237"/>
    </location>
    <ligand>
        <name>Mo-molybdopterin</name>
        <dbReference type="ChEBI" id="CHEBI:71302"/>
    </ligand>
</feature>
<accession>A0A4R7NZF6</accession>
<dbReference type="InterPro" id="IPR000572">
    <property type="entry name" value="OxRdtase_Mopterin-bd_dom"/>
</dbReference>